<dbReference type="EMBL" id="JBBWWR010000015">
    <property type="protein sequence ID" value="KAK8950055.1"/>
    <property type="molecule type" value="Genomic_DNA"/>
</dbReference>
<reference evidence="2 3" key="1">
    <citation type="journal article" date="2022" name="Nat. Plants">
        <title>Genomes of leafy and leafless Platanthera orchids illuminate the evolution of mycoheterotrophy.</title>
        <authorList>
            <person name="Li M.H."/>
            <person name="Liu K.W."/>
            <person name="Li Z."/>
            <person name="Lu H.C."/>
            <person name="Ye Q.L."/>
            <person name="Zhang D."/>
            <person name="Wang J.Y."/>
            <person name="Li Y.F."/>
            <person name="Zhong Z.M."/>
            <person name="Liu X."/>
            <person name="Yu X."/>
            <person name="Liu D.K."/>
            <person name="Tu X.D."/>
            <person name="Liu B."/>
            <person name="Hao Y."/>
            <person name="Liao X.Y."/>
            <person name="Jiang Y.T."/>
            <person name="Sun W.H."/>
            <person name="Chen J."/>
            <person name="Chen Y.Q."/>
            <person name="Ai Y."/>
            <person name="Zhai J.W."/>
            <person name="Wu S.S."/>
            <person name="Zhou Z."/>
            <person name="Hsiao Y.Y."/>
            <person name="Wu W.L."/>
            <person name="Chen Y.Y."/>
            <person name="Lin Y.F."/>
            <person name="Hsu J.L."/>
            <person name="Li C.Y."/>
            <person name="Wang Z.W."/>
            <person name="Zhao X."/>
            <person name="Zhong W.Y."/>
            <person name="Ma X.K."/>
            <person name="Ma L."/>
            <person name="Huang J."/>
            <person name="Chen G.Z."/>
            <person name="Huang M.Z."/>
            <person name="Huang L."/>
            <person name="Peng D.H."/>
            <person name="Luo Y.B."/>
            <person name="Zou S.Q."/>
            <person name="Chen S.P."/>
            <person name="Lan S."/>
            <person name="Tsai W.C."/>
            <person name="Van de Peer Y."/>
            <person name="Liu Z.J."/>
        </authorList>
    </citation>
    <scope>NUCLEOTIDE SEQUENCE [LARGE SCALE GENOMIC DNA]</scope>
    <source>
        <strain evidence="2">Lor288</strain>
    </source>
</reference>
<accession>A0ABR2LT24</accession>
<organism evidence="2 3">
    <name type="scientific">Platanthera guangdongensis</name>
    <dbReference type="NCBI Taxonomy" id="2320717"/>
    <lineage>
        <taxon>Eukaryota</taxon>
        <taxon>Viridiplantae</taxon>
        <taxon>Streptophyta</taxon>
        <taxon>Embryophyta</taxon>
        <taxon>Tracheophyta</taxon>
        <taxon>Spermatophyta</taxon>
        <taxon>Magnoliopsida</taxon>
        <taxon>Liliopsida</taxon>
        <taxon>Asparagales</taxon>
        <taxon>Orchidaceae</taxon>
        <taxon>Orchidoideae</taxon>
        <taxon>Orchideae</taxon>
        <taxon>Orchidinae</taxon>
        <taxon>Platanthera</taxon>
    </lineage>
</organism>
<gene>
    <name evidence="2" type="ORF">KSP40_PGU013704</name>
</gene>
<feature type="chain" id="PRO_5046381774" evidence="1">
    <location>
        <begin position="23"/>
        <end position="145"/>
    </location>
</feature>
<keyword evidence="3" id="KW-1185">Reference proteome</keyword>
<protein>
    <submittedName>
        <fullName evidence="2">Uncharacterized protein</fullName>
    </submittedName>
</protein>
<feature type="signal peptide" evidence="1">
    <location>
        <begin position="1"/>
        <end position="22"/>
    </location>
</feature>
<name>A0ABR2LT24_9ASPA</name>
<evidence type="ECO:0000313" key="2">
    <source>
        <dbReference type="EMBL" id="KAK8950055.1"/>
    </source>
</evidence>
<comment type="caution">
    <text evidence="2">The sequence shown here is derived from an EMBL/GenBank/DDBJ whole genome shotgun (WGS) entry which is preliminary data.</text>
</comment>
<evidence type="ECO:0000256" key="1">
    <source>
        <dbReference type="SAM" id="SignalP"/>
    </source>
</evidence>
<evidence type="ECO:0000313" key="3">
    <source>
        <dbReference type="Proteomes" id="UP001412067"/>
    </source>
</evidence>
<keyword evidence="1" id="KW-0732">Signal</keyword>
<proteinExistence type="predicted"/>
<sequence length="145" mass="15891">MAWPTIYCVAFAVVSLLRHAITNPNLNPSPKCPISPPCRALRFEDPEVWGLSSALNNLPHDGDSVAESWLGCTGRGPDESRLVLTPAVPPCGTPGWRAGLSPLLGGLTLVAFCWVTWRQVAYFFMNWDVAESCPHLYKKGAVAWR</sequence>
<dbReference type="Proteomes" id="UP001412067">
    <property type="component" value="Unassembled WGS sequence"/>
</dbReference>